<evidence type="ECO:0000313" key="10">
    <source>
        <dbReference type="EMBL" id="EKX90095.1"/>
    </source>
</evidence>
<dbReference type="Pfam" id="PF13622">
    <property type="entry name" value="4HBT_3"/>
    <property type="match status" value="1"/>
</dbReference>
<evidence type="ECO:0000313" key="11">
    <source>
        <dbReference type="Proteomes" id="UP000010445"/>
    </source>
</evidence>
<comment type="similarity">
    <text evidence="1">Belongs to the C/M/P thioester hydrolase family.</text>
</comment>
<keyword evidence="3" id="KW-0378">Hydrolase</keyword>
<sequence>MVPYPLAMADIEFILNVEHIDRDIFRGPVVESNLQRTFGGQVAAQTLVAATKTVGNEYQVHSLHGYFVAPGRSTEPTVFMVDRIRDGRSFCSRQVKAVQDGQAIFVMQASFHRKGDQGISHQDRMRAVPDPESIVMDTSSMHHTTKALLEEWSEWDIRVVPSDQFQHNPYTPSQQVVWFRSKAKLPDDDTFHVCTLTYMSDMTLLQSALVPHQDAQVQEASLDHALWFLRPFRADDWLLYDQVSPSADSGRALTQGKIFDRQGNLVAVVTQEGLARSLKPGTKAIPLTTLT</sequence>
<dbReference type="GO" id="GO:0047617">
    <property type="term" value="F:fatty acyl-CoA hydrolase activity"/>
    <property type="evidence" value="ECO:0007669"/>
    <property type="project" value="UniProtKB-EC"/>
</dbReference>
<dbReference type="PATRIC" id="fig|1035195.3.peg.1172"/>
<dbReference type="STRING" id="1035195.HMPREF9997_01303"/>
<name>L1MGB3_9CORY</name>
<dbReference type="CDD" id="cd03445">
    <property type="entry name" value="Thioesterase_II_repeat2"/>
    <property type="match status" value="1"/>
</dbReference>
<dbReference type="HOGENOM" id="CLU_032690_0_0_11"/>
<accession>L1MGB3</accession>
<comment type="subunit">
    <text evidence="2">Homotetramer.</text>
</comment>
<comment type="caution">
    <text evidence="10">The sequence shown here is derived from an EMBL/GenBank/DDBJ whole genome shotgun (WGS) entry which is preliminary data.</text>
</comment>
<dbReference type="eggNOG" id="COG1946">
    <property type="taxonomic scope" value="Bacteria"/>
</dbReference>
<dbReference type="EMBL" id="AMEM01000018">
    <property type="protein sequence ID" value="EKX90095.1"/>
    <property type="molecule type" value="Genomic_DNA"/>
</dbReference>
<evidence type="ECO:0000259" key="9">
    <source>
        <dbReference type="Pfam" id="PF13622"/>
    </source>
</evidence>
<reference evidence="10 11" key="1">
    <citation type="submission" date="2012-05" db="EMBL/GenBank/DDBJ databases">
        <authorList>
            <person name="Weinstock G."/>
            <person name="Sodergren E."/>
            <person name="Lobos E.A."/>
            <person name="Fulton L."/>
            <person name="Fulton R."/>
            <person name="Courtney L."/>
            <person name="Fronick C."/>
            <person name="O'Laughlin M."/>
            <person name="Godfrey J."/>
            <person name="Wilson R.M."/>
            <person name="Miner T."/>
            <person name="Farmer C."/>
            <person name="Delehaunty K."/>
            <person name="Cordes M."/>
            <person name="Minx P."/>
            <person name="Tomlinson C."/>
            <person name="Chen J."/>
            <person name="Wollam A."/>
            <person name="Pepin K.H."/>
            <person name="Bhonagiri V."/>
            <person name="Zhang X."/>
            <person name="Suruliraj S."/>
            <person name="Warren W."/>
            <person name="Mitreva M."/>
            <person name="Mardis E.R."/>
            <person name="Wilson R.K."/>
        </authorList>
    </citation>
    <scope>NUCLEOTIDE SEQUENCE [LARGE SCALE GENOMIC DNA]</scope>
    <source>
        <strain evidence="10 11">F0235</strain>
    </source>
</reference>
<dbReference type="InterPro" id="IPR025652">
    <property type="entry name" value="TesB_C"/>
</dbReference>
<dbReference type="InterPro" id="IPR003703">
    <property type="entry name" value="Acyl_CoA_thio"/>
</dbReference>
<evidence type="ECO:0000256" key="6">
    <source>
        <dbReference type="ARBA" id="ARBA00071120"/>
    </source>
</evidence>
<dbReference type="InterPro" id="IPR049449">
    <property type="entry name" value="TesB_ACOT8-like_N"/>
</dbReference>
<evidence type="ECO:0000259" key="8">
    <source>
        <dbReference type="Pfam" id="PF02551"/>
    </source>
</evidence>
<evidence type="ECO:0000256" key="3">
    <source>
        <dbReference type="ARBA" id="ARBA00022801"/>
    </source>
</evidence>
<dbReference type="GO" id="GO:0006637">
    <property type="term" value="P:acyl-CoA metabolic process"/>
    <property type="evidence" value="ECO:0007669"/>
    <property type="project" value="InterPro"/>
</dbReference>
<comment type="catalytic activity">
    <reaction evidence="5">
        <text>a fatty acyl-CoA + H2O = a fatty acid + CoA + H(+)</text>
        <dbReference type="Rhea" id="RHEA:16781"/>
        <dbReference type="ChEBI" id="CHEBI:15377"/>
        <dbReference type="ChEBI" id="CHEBI:15378"/>
        <dbReference type="ChEBI" id="CHEBI:28868"/>
        <dbReference type="ChEBI" id="CHEBI:57287"/>
        <dbReference type="ChEBI" id="CHEBI:77636"/>
        <dbReference type="EC" id="3.1.2.20"/>
    </reaction>
    <physiologicalReaction direction="left-to-right" evidence="5">
        <dbReference type="Rhea" id="RHEA:16782"/>
    </physiologicalReaction>
</comment>
<feature type="domain" description="Acyl-CoA thioesterase-like N-terminal HotDog" evidence="9">
    <location>
        <begin position="36"/>
        <end position="112"/>
    </location>
</feature>
<dbReference type="GO" id="GO:0009062">
    <property type="term" value="P:fatty acid catabolic process"/>
    <property type="evidence" value="ECO:0007669"/>
    <property type="project" value="TreeGrafter"/>
</dbReference>
<evidence type="ECO:0000256" key="2">
    <source>
        <dbReference type="ARBA" id="ARBA00011881"/>
    </source>
</evidence>
<evidence type="ECO:0000256" key="5">
    <source>
        <dbReference type="ARBA" id="ARBA00050943"/>
    </source>
</evidence>
<dbReference type="Pfam" id="PF02551">
    <property type="entry name" value="Acyl_CoA_thio"/>
    <property type="match status" value="1"/>
</dbReference>
<evidence type="ECO:0000256" key="4">
    <source>
        <dbReference type="ARBA" id="ARBA00023098"/>
    </source>
</evidence>
<keyword evidence="4" id="KW-0443">Lipid metabolism</keyword>
<dbReference type="Gene3D" id="2.40.160.210">
    <property type="entry name" value="Acyl-CoA thioesterase, double hotdog domain"/>
    <property type="match status" value="1"/>
</dbReference>
<evidence type="ECO:0000256" key="1">
    <source>
        <dbReference type="ARBA" id="ARBA00006538"/>
    </source>
</evidence>
<dbReference type="SUPFAM" id="SSF54637">
    <property type="entry name" value="Thioesterase/thiol ester dehydrase-isomerase"/>
    <property type="match status" value="2"/>
</dbReference>
<dbReference type="Proteomes" id="UP000010445">
    <property type="component" value="Unassembled WGS sequence"/>
</dbReference>
<dbReference type="AlphaFoldDB" id="L1MGB3"/>
<protein>
    <recommendedName>
        <fullName evidence="6">Acyl-CoA thioesterase 2</fullName>
    </recommendedName>
    <alternativeName>
        <fullName evidence="7">Thioesterase II</fullName>
    </alternativeName>
</protein>
<dbReference type="InterPro" id="IPR042171">
    <property type="entry name" value="Acyl-CoA_hotdog"/>
</dbReference>
<keyword evidence="11" id="KW-1185">Reference proteome</keyword>
<proteinExistence type="inferred from homology"/>
<dbReference type="FunFam" id="2.40.160.210:FF:000001">
    <property type="entry name" value="Acyl-CoA thioesterase II"/>
    <property type="match status" value="1"/>
</dbReference>
<feature type="domain" description="Acyl-CoA thioesterase 2 C-terminal" evidence="8">
    <location>
        <begin position="170"/>
        <end position="274"/>
    </location>
</feature>
<dbReference type="InterPro" id="IPR029069">
    <property type="entry name" value="HotDog_dom_sf"/>
</dbReference>
<gene>
    <name evidence="10" type="ORF">HMPREF9997_01303</name>
</gene>
<dbReference type="PANTHER" id="PTHR11066:SF34">
    <property type="entry name" value="ACYL-COENZYME A THIOESTERASE 8"/>
    <property type="match status" value="1"/>
</dbReference>
<evidence type="ECO:0000256" key="7">
    <source>
        <dbReference type="ARBA" id="ARBA00079653"/>
    </source>
</evidence>
<dbReference type="CDD" id="cd03444">
    <property type="entry name" value="Thioesterase_II_repeat1"/>
    <property type="match status" value="1"/>
</dbReference>
<organism evidence="10 11">
    <name type="scientific">Corynebacterium durum F0235</name>
    <dbReference type="NCBI Taxonomy" id="1035195"/>
    <lineage>
        <taxon>Bacteria</taxon>
        <taxon>Bacillati</taxon>
        <taxon>Actinomycetota</taxon>
        <taxon>Actinomycetes</taxon>
        <taxon>Mycobacteriales</taxon>
        <taxon>Corynebacteriaceae</taxon>
        <taxon>Corynebacterium</taxon>
    </lineage>
</organism>
<dbReference type="PANTHER" id="PTHR11066">
    <property type="entry name" value="ACYL-COA THIOESTERASE"/>
    <property type="match status" value="1"/>
</dbReference>